<feature type="compositionally biased region" description="Basic and acidic residues" evidence="1">
    <location>
        <begin position="21"/>
        <end position="36"/>
    </location>
</feature>
<evidence type="ECO:0000313" key="3">
    <source>
        <dbReference type="Proteomes" id="UP001319861"/>
    </source>
</evidence>
<sequence>MCSPVKGTTPCAEIGSGEPEIGPREREIGPREREIGSGRGKARHPLGVPGLEACGWLRV</sequence>
<evidence type="ECO:0000313" key="2">
    <source>
        <dbReference type="EMBL" id="BCT76750.1"/>
    </source>
</evidence>
<gene>
    <name evidence="2" type="ORF">SCMU_25920</name>
</gene>
<dbReference type="Proteomes" id="UP001319861">
    <property type="component" value="Chromosome"/>
</dbReference>
<evidence type="ECO:0000256" key="1">
    <source>
        <dbReference type="SAM" id="MobiDB-lite"/>
    </source>
</evidence>
<name>A0ABM7PWU0_SINCY</name>
<proteinExistence type="predicted"/>
<feature type="region of interest" description="Disordered" evidence="1">
    <location>
        <begin position="1"/>
        <end position="46"/>
    </location>
</feature>
<organism evidence="2 3">
    <name type="scientific">Sinomonas cyclohexanicum</name>
    <name type="common">Corynebacterium cyclohexanicum</name>
    <dbReference type="NCBI Taxonomy" id="322009"/>
    <lineage>
        <taxon>Bacteria</taxon>
        <taxon>Bacillati</taxon>
        <taxon>Actinomycetota</taxon>
        <taxon>Actinomycetes</taxon>
        <taxon>Micrococcales</taxon>
        <taxon>Micrococcaceae</taxon>
        <taxon>Sinomonas</taxon>
    </lineage>
</organism>
<dbReference type="EMBL" id="AP024525">
    <property type="protein sequence ID" value="BCT76750.1"/>
    <property type="molecule type" value="Genomic_DNA"/>
</dbReference>
<reference evidence="2 3" key="1">
    <citation type="journal article" date="2021" name="J. Biosci. Bioeng.">
        <title>Identification and characterization of a chc gene cluster responsible for the aromatization pathway of cyclohexanecarboxylate degradation in Sinomonas cyclohexanicum ATCC 51369.</title>
        <authorList>
            <person name="Yamamoto T."/>
            <person name="Hasegawa Y."/>
            <person name="Lau P.C.K."/>
            <person name="Iwaki H."/>
        </authorList>
    </citation>
    <scope>NUCLEOTIDE SEQUENCE [LARGE SCALE GENOMIC DNA]</scope>
    <source>
        <strain evidence="2 3">ATCC 51369</strain>
    </source>
</reference>
<accession>A0ABM7PWU0</accession>
<keyword evidence="3" id="KW-1185">Reference proteome</keyword>
<protein>
    <submittedName>
        <fullName evidence="2">Uncharacterized protein</fullName>
    </submittedName>
</protein>